<dbReference type="PROSITE" id="PS50977">
    <property type="entry name" value="HTH_TETR_2"/>
    <property type="match status" value="1"/>
</dbReference>
<protein>
    <recommendedName>
        <fullName evidence="5">HTH tetR-type domain-containing protein</fullName>
    </recommendedName>
</protein>
<dbReference type="GO" id="GO:0003677">
    <property type="term" value="F:DNA binding"/>
    <property type="evidence" value="ECO:0007669"/>
    <property type="project" value="UniProtKB-UniRule"/>
</dbReference>
<accession>A0A6P2D0Z5</accession>
<keyword evidence="2 4" id="KW-0238">DNA-binding</keyword>
<dbReference type="SUPFAM" id="SSF46689">
    <property type="entry name" value="Homeodomain-like"/>
    <property type="match status" value="1"/>
</dbReference>
<evidence type="ECO:0000313" key="7">
    <source>
        <dbReference type="Proteomes" id="UP000464178"/>
    </source>
</evidence>
<reference evidence="6 7" key="1">
    <citation type="submission" date="2019-05" db="EMBL/GenBank/DDBJ databases">
        <authorList>
            <consortium name="Science for Life Laboratories"/>
        </authorList>
    </citation>
    <scope>NUCLEOTIDE SEQUENCE [LARGE SCALE GENOMIC DNA]</scope>
    <source>
        <strain evidence="6">Soil9</strain>
    </source>
</reference>
<sequence length="195" mass="21407">MGRPRKFDIDEALDRALEVFWRHGYEGATIPDLTRAMGINRPSLYAAFGKKEALFRKALERYQNGPIAFVHLALAEPTARKVTERLLCGAVQLVTDTSKPRGCMVVQGALACGDDAEPIRRALTEYREAGFTAIRARFERALSEGDLPKGTDCTTLARYIATVLNGLAVQAASGASADELRRVAEFTMRAFPANE</sequence>
<evidence type="ECO:0000256" key="3">
    <source>
        <dbReference type="ARBA" id="ARBA00023163"/>
    </source>
</evidence>
<feature type="domain" description="HTH tetR-type" evidence="5">
    <location>
        <begin position="6"/>
        <end position="66"/>
    </location>
</feature>
<dbReference type="InterPro" id="IPR011075">
    <property type="entry name" value="TetR_C"/>
</dbReference>
<dbReference type="PANTHER" id="PTHR47506:SF1">
    <property type="entry name" value="HTH-TYPE TRANSCRIPTIONAL REGULATOR YJDC"/>
    <property type="match status" value="1"/>
</dbReference>
<keyword evidence="1" id="KW-0805">Transcription regulation</keyword>
<dbReference type="Gene3D" id="1.10.357.10">
    <property type="entry name" value="Tetracycline Repressor, domain 2"/>
    <property type="match status" value="1"/>
</dbReference>
<dbReference type="PROSITE" id="PS01081">
    <property type="entry name" value="HTH_TETR_1"/>
    <property type="match status" value="1"/>
</dbReference>
<dbReference type="Pfam" id="PF16925">
    <property type="entry name" value="TetR_C_13"/>
    <property type="match status" value="1"/>
</dbReference>
<keyword evidence="3" id="KW-0804">Transcription</keyword>
<dbReference type="SUPFAM" id="SSF48498">
    <property type="entry name" value="Tetracyclin repressor-like, C-terminal domain"/>
    <property type="match status" value="1"/>
</dbReference>
<keyword evidence="7" id="KW-1185">Reference proteome</keyword>
<evidence type="ECO:0000256" key="4">
    <source>
        <dbReference type="PROSITE-ProRule" id="PRU00335"/>
    </source>
</evidence>
<name>A0A6P2D0Z5_9BACT</name>
<dbReference type="InterPro" id="IPR009057">
    <property type="entry name" value="Homeodomain-like_sf"/>
</dbReference>
<dbReference type="RefSeq" id="WP_162669034.1">
    <property type="nucleotide sequence ID" value="NZ_LR593886.1"/>
</dbReference>
<dbReference type="InterPro" id="IPR001647">
    <property type="entry name" value="HTH_TetR"/>
</dbReference>
<dbReference type="Pfam" id="PF00440">
    <property type="entry name" value="TetR_N"/>
    <property type="match status" value="1"/>
</dbReference>
<evidence type="ECO:0000313" key="6">
    <source>
        <dbReference type="EMBL" id="VTR94507.1"/>
    </source>
</evidence>
<dbReference type="AlphaFoldDB" id="A0A6P2D0Z5"/>
<gene>
    <name evidence="6" type="ORF">SOIL9_32070</name>
</gene>
<dbReference type="EMBL" id="LR593886">
    <property type="protein sequence ID" value="VTR94507.1"/>
    <property type="molecule type" value="Genomic_DNA"/>
</dbReference>
<dbReference type="InterPro" id="IPR023772">
    <property type="entry name" value="DNA-bd_HTH_TetR-type_CS"/>
</dbReference>
<dbReference type="Gene3D" id="1.10.10.60">
    <property type="entry name" value="Homeodomain-like"/>
    <property type="match status" value="1"/>
</dbReference>
<dbReference type="PRINTS" id="PR00455">
    <property type="entry name" value="HTHTETR"/>
</dbReference>
<feature type="DNA-binding region" description="H-T-H motif" evidence="4">
    <location>
        <begin position="29"/>
        <end position="48"/>
    </location>
</feature>
<dbReference type="KEGG" id="gms:SOIL9_32070"/>
<organism evidence="6 7">
    <name type="scientific">Gemmata massiliana</name>
    <dbReference type="NCBI Taxonomy" id="1210884"/>
    <lineage>
        <taxon>Bacteria</taxon>
        <taxon>Pseudomonadati</taxon>
        <taxon>Planctomycetota</taxon>
        <taxon>Planctomycetia</taxon>
        <taxon>Gemmatales</taxon>
        <taxon>Gemmataceae</taxon>
        <taxon>Gemmata</taxon>
    </lineage>
</organism>
<evidence type="ECO:0000256" key="1">
    <source>
        <dbReference type="ARBA" id="ARBA00023015"/>
    </source>
</evidence>
<dbReference type="Proteomes" id="UP000464178">
    <property type="component" value="Chromosome"/>
</dbReference>
<evidence type="ECO:0000259" key="5">
    <source>
        <dbReference type="PROSITE" id="PS50977"/>
    </source>
</evidence>
<dbReference type="InterPro" id="IPR036271">
    <property type="entry name" value="Tet_transcr_reg_TetR-rel_C_sf"/>
</dbReference>
<evidence type="ECO:0000256" key="2">
    <source>
        <dbReference type="ARBA" id="ARBA00023125"/>
    </source>
</evidence>
<dbReference type="PANTHER" id="PTHR47506">
    <property type="entry name" value="TRANSCRIPTIONAL REGULATORY PROTEIN"/>
    <property type="match status" value="1"/>
</dbReference>
<proteinExistence type="predicted"/>